<name>A0A0F7FTH6_9ACTN</name>
<evidence type="ECO:0000313" key="2">
    <source>
        <dbReference type="EMBL" id="AKG43015.1"/>
    </source>
</evidence>
<accession>A0A0F7FTH6</accession>
<organism evidence="2 3">
    <name type="scientific">Streptomyces xiamenensis</name>
    <dbReference type="NCBI Taxonomy" id="408015"/>
    <lineage>
        <taxon>Bacteria</taxon>
        <taxon>Bacillati</taxon>
        <taxon>Actinomycetota</taxon>
        <taxon>Actinomycetes</taxon>
        <taxon>Kitasatosporales</taxon>
        <taxon>Streptomycetaceae</taxon>
        <taxon>Streptomyces</taxon>
    </lineage>
</organism>
<dbReference type="Proteomes" id="UP000034034">
    <property type="component" value="Chromosome"/>
</dbReference>
<dbReference type="PATRIC" id="fig|408015.6.peg.1666"/>
<sequence length="66" mass="7243">MRRMPNFTRFPKHIRPNAPDSGRQTRRCGITSAQHPSREPAKSLRASHSPAIIGAASLDLHTTASP</sequence>
<evidence type="ECO:0000313" key="3">
    <source>
        <dbReference type="Proteomes" id="UP000034034"/>
    </source>
</evidence>
<dbReference type="HOGENOM" id="CLU_2829626_0_0_11"/>
<proteinExistence type="predicted"/>
<evidence type="ECO:0000256" key="1">
    <source>
        <dbReference type="SAM" id="MobiDB-lite"/>
    </source>
</evidence>
<dbReference type="STRING" id="408015.SXIM_16310"/>
<dbReference type="AlphaFoldDB" id="A0A0F7FTH6"/>
<reference evidence="2" key="1">
    <citation type="submission" date="2019-08" db="EMBL/GenBank/DDBJ databases">
        <title>Complete genome sequence of a mangrove-derived Streptomyces xiamenensis.</title>
        <authorList>
            <person name="Xu J."/>
        </authorList>
    </citation>
    <scope>NUCLEOTIDE SEQUENCE</scope>
    <source>
        <strain evidence="2">318</strain>
    </source>
</reference>
<gene>
    <name evidence="2" type="ORF">SXIM_16310</name>
</gene>
<dbReference type="KEGG" id="sxi:SXIM_16310"/>
<keyword evidence="3" id="KW-1185">Reference proteome</keyword>
<feature type="region of interest" description="Disordered" evidence="1">
    <location>
        <begin position="1"/>
        <end position="50"/>
    </location>
</feature>
<protein>
    <submittedName>
        <fullName evidence="2">Uncharacterized protein</fullName>
    </submittedName>
</protein>
<dbReference type="EMBL" id="CP009922">
    <property type="protein sequence ID" value="AKG43015.1"/>
    <property type="molecule type" value="Genomic_DNA"/>
</dbReference>